<keyword evidence="2" id="KW-1185">Reference proteome</keyword>
<evidence type="ECO:0000313" key="2">
    <source>
        <dbReference type="Proteomes" id="UP001491310"/>
    </source>
</evidence>
<organism evidence="1 2">
    <name type="scientific">Coccomyxa subellipsoidea</name>
    <dbReference type="NCBI Taxonomy" id="248742"/>
    <lineage>
        <taxon>Eukaryota</taxon>
        <taxon>Viridiplantae</taxon>
        <taxon>Chlorophyta</taxon>
        <taxon>core chlorophytes</taxon>
        <taxon>Trebouxiophyceae</taxon>
        <taxon>Trebouxiophyceae incertae sedis</taxon>
        <taxon>Coccomyxaceae</taxon>
        <taxon>Coccomyxa</taxon>
    </lineage>
</organism>
<name>A0ABR2YCP1_9CHLO</name>
<dbReference type="Proteomes" id="UP001491310">
    <property type="component" value="Unassembled WGS sequence"/>
</dbReference>
<gene>
    <name evidence="1" type="ORF">WJX75_001143</name>
</gene>
<proteinExistence type="predicted"/>
<evidence type="ECO:0000313" key="1">
    <source>
        <dbReference type="EMBL" id="KAK9902644.1"/>
    </source>
</evidence>
<sequence length="68" mass="7806">MMRVRQCRRQDFTLTGDEAKQICSPWEPPLSCQHSAAQPTHSQKLTLHSTNGSQALVERWLPLSQFQL</sequence>
<protein>
    <submittedName>
        <fullName evidence="1">Uncharacterized protein</fullName>
    </submittedName>
</protein>
<accession>A0ABR2YCP1</accession>
<reference evidence="1 2" key="1">
    <citation type="journal article" date="2024" name="Nat. Commun.">
        <title>Phylogenomics reveals the evolutionary origins of lichenization in chlorophyte algae.</title>
        <authorList>
            <person name="Puginier C."/>
            <person name="Libourel C."/>
            <person name="Otte J."/>
            <person name="Skaloud P."/>
            <person name="Haon M."/>
            <person name="Grisel S."/>
            <person name="Petersen M."/>
            <person name="Berrin J.G."/>
            <person name="Delaux P.M."/>
            <person name="Dal Grande F."/>
            <person name="Keller J."/>
        </authorList>
    </citation>
    <scope>NUCLEOTIDE SEQUENCE [LARGE SCALE GENOMIC DNA]</scope>
    <source>
        <strain evidence="1 2">SAG 216-7</strain>
    </source>
</reference>
<comment type="caution">
    <text evidence="1">The sequence shown here is derived from an EMBL/GenBank/DDBJ whole genome shotgun (WGS) entry which is preliminary data.</text>
</comment>
<dbReference type="EMBL" id="JALJOT010000015">
    <property type="protein sequence ID" value="KAK9902644.1"/>
    <property type="molecule type" value="Genomic_DNA"/>
</dbReference>